<dbReference type="CDD" id="cd11070">
    <property type="entry name" value="CYP56-like"/>
    <property type="match status" value="1"/>
</dbReference>
<evidence type="ECO:0000313" key="3">
    <source>
        <dbReference type="EMBL" id="KAF1847237.1"/>
    </source>
</evidence>
<keyword evidence="2" id="KW-0408">Iron</keyword>
<organism evidence="3 4">
    <name type="scientific">Cucurbitaria berberidis CBS 394.84</name>
    <dbReference type="NCBI Taxonomy" id="1168544"/>
    <lineage>
        <taxon>Eukaryota</taxon>
        <taxon>Fungi</taxon>
        <taxon>Dikarya</taxon>
        <taxon>Ascomycota</taxon>
        <taxon>Pezizomycotina</taxon>
        <taxon>Dothideomycetes</taxon>
        <taxon>Pleosporomycetidae</taxon>
        <taxon>Pleosporales</taxon>
        <taxon>Pleosporineae</taxon>
        <taxon>Cucurbitariaceae</taxon>
        <taxon>Cucurbitaria</taxon>
    </lineage>
</organism>
<keyword evidence="4" id="KW-1185">Reference proteome</keyword>
<keyword evidence="2" id="KW-0349">Heme</keyword>
<gene>
    <name evidence="3" type="ORF">K460DRAFT_55730</name>
</gene>
<comment type="caution">
    <text evidence="3">The sequence shown here is derived from an EMBL/GenBank/DDBJ whole genome shotgun (WGS) entry which is preliminary data.</text>
</comment>
<accession>A0A9P4LAD0</accession>
<evidence type="ECO:0000256" key="2">
    <source>
        <dbReference type="PIRSR" id="PIRSR602401-1"/>
    </source>
</evidence>
<proteinExistence type="inferred from homology"/>
<dbReference type="Gene3D" id="1.10.630.10">
    <property type="entry name" value="Cytochrome P450"/>
    <property type="match status" value="1"/>
</dbReference>
<dbReference type="GO" id="GO:0005506">
    <property type="term" value="F:iron ion binding"/>
    <property type="evidence" value="ECO:0007669"/>
    <property type="project" value="InterPro"/>
</dbReference>
<dbReference type="GeneID" id="63855772"/>
<dbReference type="PRINTS" id="PR00463">
    <property type="entry name" value="EP450I"/>
</dbReference>
<dbReference type="PANTHER" id="PTHR24305">
    <property type="entry name" value="CYTOCHROME P450"/>
    <property type="match status" value="1"/>
</dbReference>
<sequence>MMLYSLLILFPISIFISRRMVRLVRNYISARKYGLPIIIIPVSFEDAWWIVLRPLFSFIPRLPFNLGHWYLYTTMGWTTEDGNRSLLKYGENFVLCSPTSNVLVTSEQGIVETVFGSHGKWAKQQDQSRLFAFYGENVSSTHGDVWRRHRKITASAFNESTMWSVWDEATRRAGELSLVDADVEGGNGLTLAMVRSKFDLLAMQILSVVGFGQNTDLTERPTGHQESLMECLGFILQHIILTVVFNSLKAPDFLLPGSLRRLKVSIKKLGLYMKESVLQHVQSAKSKPVHGSKALSLLESMVRANEASKQEQKTGGPRSYLSDSELYGNIFVFNVAGYETTASSFIFALSYLAAHPDMQDWAVEEIDRYYDHDANIIPDYAETYPKLVRCLAIMHETLRLATPAPMLVRYPYVPTEVLVTTKTGARTVTVEPDTLVGFNTTGAHLSPRWGPDALSFNPKRFILPSSSGEEELVVPEGPLYAPFMMGPRVCPGKKFSQVEFVAVLARVLMDWRVEVVRGVGESEEHARLRLMSVVEEKKFNVSAHLKRPEDARVRFVRQGKFGK</sequence>
<dbReference type="PANTHER" id="PTHR24305:SF166">
    <property type="entry name" value="CYTOCHROME P450 12A4, MITOCHONDRIAL-RELATED"/>
    <property type="match status" value="1"/>
</dbReference>
<feature type="binding site" description="axial binding residue" evidence="2">
    <location>
        <position position="490"/>
    </location>
    <ligand>
        <name>heme</name>
        <dbReference type="ChEBI" id="CHEBI:30413"/>
    </ligand>
    <ligandPart>
        <name>Fe</name>
        <dbReference type="ChEBI" id="CHEBI:18248"/>
    </ligandPart>
</feature>
<comment type="cofactor">
    <cofactor evidence="2">
        <name>heme</name>
        <dbReference type="ChEBI" id="CHEBI:30413"/>
    </cofactor>
</comment>
<dbReference type="GO" id="GO:0004497">
    <property type="term" value="F:monooxygenase activity"/>
    <property type="evidence" value="ECO:0007669"/>
    <property type="project" value="InterPro"/>
</dbReference>
<dbReference type="SUPFAM" id="SSF48264">
    <property type="entry name" value="Cytochrome P450"/>
    <property type="match status" value="1"/>
</dbReference>
<dbReference type="RefSeq" id="XP_040789800.1">
    <property type="nucleotide sequence ID" value="XM_040938516.1"/>
</dbReference>
<dbReference type="InterPro" id="IPR001128">
    <property type="entry name" value="Cyt_P450"/>
</dbReference>
<dbReference type="EMBL" id="ML976615">
    <property type="protein sequence ID" value="KAF1847237.1"/>
    <property type="molecule type" value="Genomic_DNA"/>
</dbReference>
<dbReference type="GO" id="GO:0016705">
    <property type="term" value="F:oxidoreductase activity, acting on paired donors, with incorporation or reduction of molecular oxygen"/>
    <property type="evidence" value="ECO:0007669"/>
    <property type="project" value="InterPro"/>
</dbReference>
<keyword evidence="2" id="KW-0479">Metal-binding</keyword>
<comment type="similarity">
    <text evidence="1">Belongs to the cytochrome P450 family.</text>
</comment>
<dbReference type="PRINTS" id="PR00385">
    <property type="entry name" value="P450"/>
</dbReference>
<evidence type="ECO:0000256" key="1">
    <source>
        <dbReference type="ARBA" id="ARBA00010617"/>
    </source>
</evidence>
<protein>
    <submittedName>
        <fullName evidence="3">Cytochrome P450</fullName>
    </submittedName>
</protein>
<dbReference type="GO" id="GO:0020037">
    <property type="term" value="F:heme binding"/>
    <property type="evidence" value="ECO:0007669"/>
    <property type="project" value="InterPro"/>
</dbReference>
<dbReference type="Proteomes" id="UP000800039">
    <property type="component" value="Unassembled WGS sequence"/>
</dbReference>
<dbReference type="InterPro" id="IPR002401">
    <property type="entry name" value="Cyt_P450_E_grp-I"/>
</dbReference>
<dbReference type="Pfam" id="PF00067">
    <property type="entry name" value="p450"/>
    <property type="match status" value="1"/>
</dbReference>
<reference evidence="3" key="1">
    <citation type="submission" date="2020-01" db="EMBL/GenBank/DDBJ databases">
        <authorList>
            <consortium name="DOE Joint Genome Institute"/>
            <person name="Haridas S."/>
            <person name="Albert R."/>
            <person name="Binder M."/>
            <person name="Bloem J."/>
            <person name="Labutti K."/>
            <person name="Salamov A."/>
            <person name="Andreopoulos B."/>
            <person name="Baker S.E."/>
            <person name="Barry K."/>
            <person name="Bills G."/>
            <person name="Bluhm B.H."/>
            <person name="Cannon C."/>
            <person name="Castanera R."/>
            <person name="Culley D.E."/>
            <person name="Daum C."/>
            <person name="Ezra D."/>
            <person name="Gonzalez J.B."/>
            <person name="Henrissat B."/>
            <person name="Kuo A."/>
            <person name="Liang C."/>
            <person name="Lipzen A."/>
            <person name="Lutzoni F."/>
            <person name="Magnuson J."/>
            <person name="Mondo S."/>
            <person name="Nolan M."/>
            <person name="Ohm R."/>
            <person name="Pangilinan J."/>
            <person name="Park H.-J."/>
            <person name="Ramirez L."/>
            <person name="Alfaro M."/>
            <person name="Sun H."/>
            <person name="Tritt A."/>
            <person name="Yoshinaga Y."/>
            <person name="Zwiers L.-H."/>
            <person name="Turgeon B.G."/>
            <person name="Goodwin S.B."/>
            <person name="Spatafora J.W."/>
            <person name="Crous P.W."/>
            <person name="Grigoriev I.V."/>
        </authorList>
    </citation>
    <scope>NUCLEOTIDE SEQUENCE</scope>
    <source>
        <strain evidence="3">CBS 394.84</strain>
    </source>
</reference>
<name>A0A9P4LAD0_9PLEO</name>
<dbReference type="InterPro" id="IPR050121">
    <property type="entry name" value="Cytochrome_P450_monoxygenase"/>
</dbReference>
<dbReference type="InterPro" id="IPR036396">
    <property type="entry name" value="Cyt_P450_sf"/>
</dbReference>
<dbReference type="AlphaFoldDB" id="A0A9P4LAD0"/>
<dbReference type="OrthoDB" id="1470350at2759"/>
<evidence type="ECO:0000313" key="4">
    <source>
        <dbReference type="Proteomes" id="UP000800039"/>
    </source>
</evidence>